<protein>
    <submittedName>
        <fullName evidence="8">RDD family protein</fullName>
    </submittedName>
</protein>
<gene>
    <name evidence="8" type="ORF">E6C64_07910</name>
    <name evidence="7" type="ORF">E6C64_08765</name>
</gene>
<dbReference type="InterPro" id="IPR010432">
    <property type="entry name" value="RDD"/>
</dbReference>
<evidence type="ECO:0000256" key="5">
    <source>
        <dbReference type="SAM" id="Phobius"/>
    </source>
</evidence>
<evidence type="ECO:0000259" key="6">
    <source>
        <dbReference type="Pfam" id="PF06271"/>
    </source>
</evidence>
<keyword evidence="2 5" id="KW-0812">Transmembrane</keyword>
<dbReference type="RefSeq" id="WP_136427077.1">
    <property type="nucleotide sequence ID" value="NZ_SSSM01000003.1"/>
</dbReference>
<feature type="domain" description="RDD" evidence="6">
    <location>
        <begin position="28"/>
        <end position="156"/>
    </location>
</feature>
<keyword evidence="9" id="KW-1185">Reference proteome</keyword>
<feature type="transmembrane region" description="Helical" evidence="5">
    <location>
        <begin position="118"/>
        <end position="143"/>
    </location>
</feature>
<evidence type="ECO:0000313" key="9">
    <source>
        <dbReference type="Proteomes" id="UP000309133"/>
    </source>
</evidence>
<accession>A0A4V3WTH2</accession>
<comment type="caution">
    <text evidence="8">The sequence shown here is derived from an EMBL/GenBank/DDBJ whole genome shotgun (WGS) entry which is preliminary data.</text>
</comment>
<dbReference type="EMBL" id="SSSM01000004">
    <property type="protein sequence ID" value="THG30720.1"/>
    <property type="molecule type" value="Genomic_DNA"/>
</dbReference>
<reference evidence="8 9" key="1">
    <citation type="submission" date="2019-04" db="EMBL/GenBank/DDBJ databases">
        <authorList>
            <person name="Jiang L."/>
        </authorList>
    </citation>
    <scope>NUCLEOTIDE SEQUENCE [LARGE SCALE GENOMIC DNA]</scope>
    <source>
        <strain evidence="8 9">YIM 131853</strain>
    </source>
</reference>
<sequence length="280" mass="29951">MPDRLDGPSIADDEVIVGEAVALDVRPASVILRAAGALIDIVAAGLVLLAFFTGIGFVVQFNFDNALLAALAITIIVTVLIIVPTVVELVTGGLSLGKLAVGVRIVRDDGGAIGFRHAFVRALTGVLEFWFTAGGLALLVSLLNPRAKRLGDLLAGTYSQQERVPKTIEPIWGVPESLQEWSRLADVGRLPDRLSRRIAAFLGQAGRMTPYSRGRIAADLAAEASPWVSPLPAELEPELFLAAVAVLRREREATGYALERDRLARLDPVLTGNPHGFPNR</sequence>
<dbReference type="EMBL" id="SSSM01000003">
    <property type="protein sequence ID" value="THG31957.1"/>
    <property type="molecule type" value="Genomic_DNA"/>
</dbReference>
<evidence type="ECO:0000256" key="1">
    <source>
        <dbReference type="ARBA" id="ARBA00004141"/>
    </source>
</evidence>
<dbReference type="Pfam" id="PF06271">
    <property type="entry name" value="RDD"/>
    <property type="match status" value="1"/>
</dbReference>
<keyword evidence="3 5" id="KW-1133">Transmembrane helix</keyword>
<dbReference type="PANTHER" id="PTHR38480:SF1">
    <property type="entry name" value="SLR0254 PROTEIN"/>
    <property type="match status" value="1"/>
</dbReference>
<evidence type="ECO:0000256" key="3">
    <source>
        <dbReference type="ARBA" id="ARBA00022989"/>
    </source>
</evidence>
<dbReference type="AlphaFoldDB" id="A0A4V3WTH2"/>
<feature type="transmembrane region" description="Helical" evidence="5">
    <location>
        <begin position="66"/>
        <end position="87"/>
    </location>
</feature>
<evidence type="ECO:0000256" key="2">
    <source>
        <dbReference type="ARBA" id="ARBA00022692"/>
    </source>
</evidence>
<evidence type="ECO:0000256" key="4">
    <source>
        <dbReference type="ARBA" id="ARBA00023136"/>
    </source>
</evidence>
<dbReference type="PANTHER" id="PTHR38480">
    <property type="entry name" value="SLR0254 PROTEIN"/>
    <property type="match status" value="1"/>
</dbReference>
<proteinExistence type="predicted"/>
<dbReference type="GO" id="GO:0016020">
    <property type="term" value="C:membrane"/>
    <property type="evidence" value="ECO:0007669"/>
    <property type="project" value="UniProtKB-SubCell"/>
</dbReference>
<dbReference type="OrthoDB" id="9787732at2"/>
<evidence type="ECO:0000313" key="7">
    <source>
        <dbReference type="EMBL" id="THG30720.1"/>
    </source>
</evidence>
<feature type="transmembrane region" description="Helical" evidence="5">
    <location>
        <begin position="34"/>
        <end position="59"/>
    </location>
</feature>
<dbReference type="Proteomes" id="UP000309133">
    <property type="component" value="Unassembled WGS sequence"/>
</dbReference>
<organism evidence="8 9">
    <name type="scientific">Naasia lichenicola</name>
    <dbReference type="NCBI Taxonomy" id="2565933"/>
    <lineage>
        <taxon>Bacteria</taxon>
        <taxon>Bacillati</taxon>
        <taxon>Actinomycetota</taxon>
        <taxon>Actinomycetes</taxon>
        <taxon>Micrococcales</taxon>
        <taxon>Microbacteriaceae</taxon>
        <taxon>Naasia</taxon>
    </lineage>
</organism>
<name>A0A4V3WTH2_9MICO</name>
<keyword evidence="4 5" id="KW-0472">Membrane</keyword>
<evidence type="ECO:0000313" key="8">
    <source>
        <dbReference type="EMBL" id="THG31957.1"/>
    </source>
</evidence>
<comment type="subcellular location">
    <subcellularLocation>
        <location evidence="1">Membrane</location>
        <topology evidence="1">Multi-pass membrane protein</topology>
    </subcellularLocation>
</comment>